<evidence type="ECO:0000259" key="4">
    <source>
        <dbReference type="PROSITE" id="PS50932"/>
    </source>
</evidence>
<feature type="domain" description="HTH lacI-type" evidence="4">
    <location>
        <begin position="2"/>
        <end position="56"/>
    </location>
</feature>
<evidence type="ECO:0000313" key="6">
    <source>
        <dbReference type="Proteomes" id="UP000051984"/>
    </source>
</evidence>
<accession>A0A0R1EL18</accession>
<dbReference type="Pfam" id="PF00356">
    <property type="entry name" value="LacI"/>
    <property type="match status" value="1"/>
</dbReference>
<dbReference type="eggNOG" id="COG1609">
    <property type="taxonomic scope" value="Bacteria"/>
</dbReference>
<dbReference type="InterPro" id="IPR010982">
    <property type="entry name" value="Lambda_DNA-bd_dom_sf"/>
</dbReference>
<evidence type="ECO:0000256" key="3">
    <source>
        <dbReference type="ARBA" id="ARBA00023163"/>
    </source>
</evidence>
<dbReference type="SUPFAM" id="SSF53822">
    <property type="entry name" value="Periplasmic binding protein-like I"/>
    <property type="match status" value="1"/>
</dbReference>
<dbReference type="CDD" id="cd01392">
    <property type="entry name" value="HTH_LacI"/>
    <property type="match status" value="1"/>
</dbReference>
<dbReference type="RefSeq" id="WP_010491161.1">
    <property type="nucleotide sequence ID" value="NZ_AZCT01000032.1"/>
</dbReference>
<gene>
    <name evidence="5" type="ORF">FD51_GL002266</name>
</gene>
<dbReference type="EMBL" id="AZCT01000032">
    <property type="protein sequence ID" value="KRK09566.1"/>
    <property type="molecule type" value="Genomic_DNA"/>
</dbReference>
<keyword evidence="2" id="KW-0238">DNA-binding</keyword>
<evidence type="ECO:0000313" key="5">
    <source>
        <dbReference type="EMBL" id="KRK09566.1"/>
    </source>
</evidence>
<dbReference type="CDD" id="cd06267">
    <property type="entry name" value="PBP1_LacI_sugar_binding-like"/>
    <property type="match status" value="1"/>
</dbReference>
<dbReference type="PANTHER" id="PTHR30146:SF154">
    <property type="entry name" value="TRANSCRIPTION REGULATOR, MEMBER OF GALR FAMILY"/>
    <property type="match status" value="1"/>
</dbReference>
<dbReference type="AlphaFoldDB" id="A0A0R1EL18"/>
<dbReference type="Gene3D" id="1.10.260.40">
    <property type="entry name" value="lambda repressor-like DNA-binding domains"/>
    <property type="match status" value="1"/>
</dbReference>
<name>A0A0R1EL18_LACZE</name>
<dbReference type="InterPro" id="IPR028082">
    <property type="entry name" value="Peripla_BP_I"/>
</dbReference>
<dbReference type="GO" id="GO:0003700">
    <property type="term" value="F:DNA-binding transcription factor activity"/>
    <property type="evidence" value="ECO:0007669"/>
    <property type="project" value="TreeGrafter"/>
</dbReference>
<proteinExistence type="predicted"/>
<dbReference type="SUPFAM" id="SSF47413">
    <property type="entry name" value="lambda repressor-like DNA-binding domains"/>
    <property type="match status" value="1"/>
</dbReference>
<evidence type="ECO:0000256" key="1">
    <source>
        <dbReference type="ARBA" id="ARBA00023015"/>
    </source>
</evidence>
<dbReference type="Pfam" id="PF13377">
    <property type="entry name" value="Peripla_BP_3"/>
    <property type="match status" value="1"/>
</dbReference>
<dbReference type="PROSITE" id="PS00356">
    <property type="entry name" value="HTH_LACI_1"/>
    <property type="match status" value="1"/>
</dbReference>
<comment type="caution">
    <text evidence="5">The sequence shown here is derived from an EMBL/GenBank/DDBJ whole genome shotgun (WGS) entry which is preliminary data.</text>
</comment>
<evidence type="ECO:0000256" key="2">
    <source>
        <dbReference type="ARBA" id="ARBA00023125"/>
    </source>
</evidence>
<dbReference type="PANTHER" id="PTHR30146">
    <property type="entry name" value="LACI-RELATED TRANSCRIPTIONAL REPRESSOR"/>
    <property type="match status" value="1"/>
</dbReference>
<dbReference type="InterPro" id="IPR000843">
    <property type="entry name" value="HTH_LacI"/>
</dbReference>
<dbReference type="PROSITE" id="PS50932">
    <property type="entry name" value="HTH_LACI_2"/>
    <property type="match status" value="1"/>
</dbReference>
<reference evidence="5 6" key="1">
    <citation type="journal article" date="2015" name="Genome Announc.">
        <title>Expanding the biotechnology potential of lactobacilli through comparative genomics of 213 strains and associated genera.</title>
        <authorList>
            <person name="Sun Z."/>
            <person name="Harris H.M."/>
            <person name="McCann A."/>
            <person name="Guo C."/>
            <person name="Argimon S."/>
            <person name="Zhang W."/>
            <person name="Yang X."/>
            <person name="Jeffery I.B."/>
            <person name="Cooney J.C."/>
            <person name="Kagawa T.F."/>
            <person name="Liu W."/>
            <person name="Song Y."/>
            <person name="Salvetti E."/>
            <person name="Wrobel A."/>
            <person name="Rasinkangas P."/>
            <person name="Parkhill J."/>
            <person name="Rea M.C."/>
            <person name="O'Sullivan O."/>
            <person name="Ritari J."/>
            <person name="Douillard F.P."/>
            <person name="Paul Ross R."/>
            <person name="Yang R."/>
            <person name="Briner A.E."/>
            <person name="Felis G.E."/>
            <person name="de Vos W.M."/>
            <person name="Barrangou R."/>
            <person name="Klaenhammer T.R."/>
            <person name="Caufield P.W."/>
            <person name="Cui Y."/>
            <person name="Zhang H."/>
            <person name="O'Toole P.W."/>
        </authorList>
    </citation>
    <scope>NUCLEOTIDE SEQUENCE [LARGE SCALE GENOMIC DNA]</scope>
    <source>
        <strain evidence="5 6">DSM 20178</strain>
    </source>
</reference>
<dbReference type="GO" id="GO:0000976">
    <property type="term" value="F:transcription cis-regulatory region binding"/>
    <property type="evidence" value="ECO:0007669"/>
    <property type="project" value="TreeGrafter"/>
</dbReference>
<dbReference type="SMART" id="SM00354">
    <property type="entry name" value="HTH_LACI"/>
    <property type="match status" value="1"/>
</dbReference>
<keyword evidence="1" id="KW-0805">Transcription regulation</keyword>
<dbReference type="Proteomes" id="UP000051984">
    <property type="component" value="Unassembled WGS sequence"/>
</dbReference>
<dbReference type="PATRIC" id="fig|1423816.3.peg.2350"/>
<dbReference type="Gene3D" id="3.40.50.2300">
    <property type="match status" value="2"/>
</dbReference>
<sequence length="316" mass="35344">MITLADVAKESHVSTMTVSRVLHHPEQVSDEVRQAVQQAISKLGYKPSRVGQALSQQRQFAIQFLILEDIQQVDPYYAKLLLYIADYLREQGYTLEISHDLTDHSSQVDGTFVSGARQQDLPLLTKSSDPIVSYGQLDQTIKYVDIDNFHGTYQMTHYLAKCGYQNLLYFGLDLNEAFAISREEGYLQAMTELNKMPTIFRIDNTEQAAANLIEQLIITDNSVIVAATDRIAIGALQQLLHLGIKIPADVGVTGFDGVFINQISLQHLTTVQQPLKKIAQSMVELLLGMIEKRPGKSTLIPPQLSIAQTTRVLEEK</sequence>
<organism evidence="5 6">
    <name type="scientific">Lacticaseibacillus zeae DSM 20178 = KCTC 3804</name>
    <dbReference type="NCBI Taxonomy" id="1423816"/>
    <lineage>
        <taxon>Bacteria</taxon>
        <taxon>Bacillati</taxon>
        <taxon>Bacillota</taxon>
        <taxon>Bacilli</taxon>
        <taxon>Lactobacillales</taxon>
        <taxon>Lactobacillaceae</taxon>
        <taxon>Lacticaseibacillus</taxon>
    </lineage>
</organism>
<dbReference type="InterPro" id="IPR046335">
    <property type="entry name" value="LacI/GalR-like_sensor"/>
</dbReference>
<protein>
    <submittedName>
        <fullName evidence="5">Transcriptional regulator</fullName>
    </submittedName>
</protein>
<keyword evidence="3" id="KW-0804">Transcription</keyword>